<evidence type="ECO:0000256" key="4">
    <source>
        <dbReference type="ARBA" id="ARBA00022989"/>
    </source>
</evidence>
<dbReference type="AlphaFoldDB" id="A0A1X7ETD5"/>
<accession>A0A1X7ETD5</accession>
<gene>
    <name evidence="7" type="ORF">SAMN06295933_3305</name>
</gene>
<feature type="transmembrane region" description="Helical" evidence="6">
    <location>
        <begin position="20"/>
        <end position="39"/>
    </location>
</feature>
<dbReference type="OrthoDB" id="194658at2"/>
<dbReference type="EMBL" id="FWZU01000006">
    <property type="protein sequence ID" value="SMF39219.1"/>
    <property type="molecule type" value="Genomic_DNA"/>
</dbReference>
<dbReference type="InterPro" id="IPR005538">
    <property type="entry name" value="LrgA/CidA"/>
</dbReference>
<dbReference type="Pfam" id="PF03788">
    <property type="entry name" value="LrgA"/>
    <property type="match status" value="1"/>
</dbReference>
<dbReference type="PANTHER" id="PTHR33931:SF2">
    <property type="entry name" value="HOLIN-LIKE PROTEIN CIDA"/>
    <property type="match status" value="1"/>
</dbReference>
<evidence type="ECO:0000256" key="2">
    <source>
        <dbReference type="ARBA" id="ARBA00022475"/>
    </source>
</evidence>
<dbReference type="RefSeq" id="WP_085104240.1">
    <property type="nucleotide sequence ID" value="NZ_FWZU01000006.1"/>
</dbReference>
<dbReference type="STRING" id="1519643.SAMN06295933_3305"/>
<dbReference type="GO" id="GO:0005886">
    <property type="term" value="C:plasma membrane"/>
    <property type="evidence" value="ECO:0007669"/>
    <property type="project" value="UniProtKB-SubCell"/>
</dbReference>
<comment type="subcellular location">
    <subcellularLocation>
        <location evidence="1">Cell membrane</location>
        <topology evidence="1">Multi-pass membrane protein</topology>
    </subcellularLocation>
</comment>
<dbReference type="PANTHER" id="PTHR33931">
    <property type="entry name" value="HOLIN-LIKE PROTEIN CIDA-RELATED"/>
    <property type="match status" value="1"/>
</dbReference>
<organism evidence="7 8">
    <name type="scientific">Desulfovibrio gilichinskyi</name>
    <dbReference type="NCBI Taxonomy" id="1519643"/>
    <lineage>
        <taxon>Bacteria</taxon>
        <taxon>Pseudomonadati</taxon>
        <taxon>Thermodesulfobacteriota</taxon>
        <taxon>Desulfovibrionia</taxon>
        <taxon>Desulfovibrionales</taxon>
        <taxon>Desulfovibrionaceae</taxon>
        <taxon>Desulfovibrio</taxon>
    </lineage>
</organism>
<evidence type="ECO:0000313" key="8">
    <source>
        <dbReference type="Proteomes" id="UP000192906"/>
    </source>
</evidence>
<reference evidence="8" key="1">
    <citation type="submission" date="2017-04" db="EMBL/GenBank/DDBJ databases">
        <authorList>
            <person name="Varghese N."/>
            <person name="Submissions S."/>
        </authorList>
    </citation>
    <scope>NUCLEOTIDE SEQUENCE [LARGE SCALE GENOMIC DNA]</scope>
    <source>
        <strain evidence="8">K3S</strain>
    </source>
</reference>
<dbReference type="Proteomes" id="UP000192906">
    <property type="component" value="Unassembled WGS sequence"/>
</dbReference>
<proteinExistence type="predicted"/>
<keyword evidence="3 6" id="KW-0812">Transmembrane</keyword>
<evidence type="ECO:0000256" key="3">
    <source>
        <dbReference type="ARBA" id="ARBA00022692"/>
    </source>
</evidence>
<evidence type="ECO:0000256" key="1">
    <source>
        <dbReference type="ARBA" id="ARBA00004651"/>
    </source>
</evidence>
<keyword evidence="5 6" id="KW-0472">Membrane</keyword>
<name>A0A1X7ETD5_9BACT</name>
<evidence type="ECO:0000256" key="5">
    <source>
        <dbReference type="ARBA" id="ARBA00023136"/>
    </source>
</evidence>
<protein>
    <submittedName>
        <fullName evidence="7">Holin-like protein</fullName>
    </submittedName>
</protein>
<feature type="transmembrane region" description="Helical" evidence="6">
    <location>
        <begin position="45"/>
        <end position="64"/>
    </location>
</feature>
<sequence>MTTRTTNALSFFEKSLQTTFQVGMLIGLWWLCQLATQSFRVEIPGGVLGLLVLVILLLSGWMPVKWISRGAGFLLDHLLLFFVPAAMTLLNHPEFLGWIGVKILVVVVFGITLVMIGTSMAVEWHLLMRSRHAR</sequence>
<evidence type="ECO:0000256" key="6">
    <source>
        <dbReference type="SAM" id="Phobius"/>
    </source>
</evidence>
<evidence type="ECO:0000313" key="7">
    <source>
        <dbReference type="EMBL" id="SMF39219.1"/>
    </source>
</evidence>
<keyword evidence="2" id="KW-1003">Cell membrane</keyword>
<keyword evidence="4 6" id="KW-1133">Transmembrane helix</keyword>
<keyword evidence="8" id="KW-1185">Reference proteome</keyword>
<feature type="transmembrane region" description="Helical" evidence="6">
    <location>
        <begin position="96"/>
        <end position="122"/>
    </location>
</feature>